<gene>
    <name evidence="3" type="ORF">CPter291_4383</name>
    <name evidence="2" type="ORF">CPter91_4452</name>
</gene>
<feature type="chain" id="PRO_5013475093" description="DUF4148 domain-containing protein" evidence="1">
    <location>
        <begin position="22"/>
        <end position="90"/>
    </location>
</feature>
<dbReference type="EMBL" id="CP013236">
    <property type="protein sequence ID" value="AMP16609.1"/>
    <property type="molecule type" value="Genomic_DNA"/>
</dbReference>
<dbReference type="InterPro" id="IPR025421">
    <property type="entry name" value="DUF4148"/>
</dbReference>
<proteinExistence type="predicted"/>
<accession>A0A127R2Q5</accession>
<dbReference type="OrthoDB" id="8778766at2"/>
<evidence type="ECO:0008006" key="6">
    <source>
        <dbReference type="Google" id="ProtNLM"/>
    </source>
</evidence>
<dbReference type="RefSeq" id="WP_061943459.1">
    <property type="nucleotide sequence ID" value="NZ_CP013234.1"/>
</dbReference>
<dbReference type="KEGG" id="cpra:CPter91_4452"/>
<dbReference type="Pfam" id="PF13663">
    <property type="entry name" value="DUF4148"/>
    <property type="match status" value="1"/>
</dbReference>
<evidence type="ECO:0000313" key="5">
    <source>
        <dbReference type="Proteomes" id="UP000074914"/>
    </source>
</evidence>
<reference evidence="4 5" key="1">
    <citation type="submission" date="2015-11" db="EMBL/GenBank/DDBJ databases">
        <title>Exploring the genomic traits of fungus-feeding bacterial genus Collimonas.</title>
        <authorList>
            <person name="Song C."/>
            <person name="Schmidt R."/>
            <person name="de Jager V."/>
            <person name="Krzyzanowska D."/>
            <person name="Jongedijk E."/>
            <person name="Cankar K."/>
            <person name="Beekwilder J."/>
            <person name="van Veen A."/>
            <person name="de Boer W."/>
            <person name="van Veen J.A."/>
            <person name="Garbeva P."/>
        </authorList>
    </citation>
    <scope>NUCLEOTIDE SEQUENCE [LARGE SCALE GENOMIC DNA]</scope>
    <source>
        <strain evidence="3 5">Ter291</strain>
        <strain evidence="2 4">Ter91</strain>
    </source>
</reference>
<dbReference type="PATRIC" id="fig|279113.10.peg.4362"/>
<dbReference type="EMBL" id="CP013234">
    <property type="protein sequence ID" value="AMP06759.1"/>
    <property type="molecule type" value="Genomic_DNA"/>
</dbReference>
<protein>
    <recommendedName>
        <fullName evidence="6">DUF4148 domain-containing protein</fullName>
    </recommendedName>
</protein>
<dbReference type="AlphaFoldDB" id="A0A127R2Q5"/>
<dbReference type="Proteomes" id="UP000074561">
    <property type="component" value="Chromosome"/>
</dbReference>
<name>A0A127R2Q5_9BURK</name>
<evidence type="ECO:0000313" key="4">
    <source>
        <dbReference type="Proteomes" id="UP000074561"/>
    </source>
</evidence>
<evidence type="ECO:0000256" key="1">
    <source>
        <dbReference type="SAM" id="SignalP"/>
    </source>
</evidence>
<feature type="signal peptide" evidence="1">
    <location>
        <begin position="1"/>
        <end position="21"/>
    </location>
</feature>
<evidence type="ECO:0000313" key="2">
    <source>
        <dbReference type="EMBL" id="AMP06759.1"/>
    </source>
</evidence>
<organism evidence="2 4">
    <name type="scientific">Collimonas pratensis</name>
    <dbReference type="NCBI Taxonomy" id="279113"/>
    <lineage>
        <taxon>Bacteria</taxon>
        <taxon>Pseudomonadati</taxon>
        <taxon>Pseudomonadota</taxon>
        <taxon>Betaproteobacteria</taxon>
        <taxon>Burkholderiales</taxon>
        <taxon>Oxalobacteraceae</taxon>
        <taxon>Collimonas</taxon>
    </lineage>
</organism>
<keyword evidence="1" id="KW-0732">Signal</keyword>
<evidence type="ECO:0000313" key="3">
    <source>
        <dbReference type="EMBL" id="AMP16609.1"/>
    </source>
</evidence>
<sequence length="90" mass="9286">MNAKQLIAGLAILAAAGSALADAPYPPETPFVSTKSRADVQAEVAQAQKDGTLNQARSEYPTVAAASKPVTRAEVVSQISNTEPSVYNGN</sequence>
<dbReference type="Proteomes" id="UP000074914">
    <property type="component" value="Chromosome"/>
</dbReference>
<keyword evidence="5" id="KW-1185">Reference proteome</keyword>
<dbReference type="STRING" id="279113.CPter91_4452"/>